<name>A0A8T2MZB3_9TELE</name>
<keyword evidence="2" id="KW-0812">Transmembrane</keyword>
<feature type="region of interest" description="Disordered" evidence="1">
    <location>
        <begin position="1"/>
        <end position="27"/>
    </location>
</feature>
<keyword evidence="4" id="KW-1185">Reference proteome</keyword>
<evidence type="ECO:0000313" key="3">
    <source>
        <dbReference type="EMBL" id="KAG9333495.1"/>
    </source>
</evidence>
<organism evidence="3 4">
    <name type="scientific">Albula glossodonta</name>
    <name type="common">roundjaw bonefish</name>
    <dbReference type="NCBI Taxonomy" id="121402"/>
    <lineage>
        <taxon>Eukaryota</taxon>
        <taxon>Metazoa</taxon>
        <taxon>Chordata</taxon>
        <taxon>Craniata</taxon>
        <taxon>Vertebrata</taxon>
        <taxon>Euteleostomi</taxon>
        <taxon>Actinopterygii</taxon>
        <taxon>Neopterygii</taxon>
        <taxon>Teleostei</taxon>
        <taxon>Albuliformes</taxon>
        <taxon>Albulidae</taxon>
        <taxon>Albula</taxon>
    </lineage>
</organism>
<comment type="caution">
    <text evidence="3">The sequence shown here is derived from an EMBL/GenBank/DDBJ whole genome shotgun (WGS) entry which is preliminary data.</text>
</comment>
<protein>
    <submittedName>
        <fullName evidence="3">Uncharacterized protein</fullName>
    </submittedName>
</protein>
<sequence length="160" mass="17585">MTQNALPGLPPPEGMQEEQERPSQNALQEAHCSWMERMRGMGVTAGYFLCLCVISQIMGAWGLYMLNGYGAFPAAHKVLDLMQYLLSPLGVHNSVEEETDPTFYGEISDPASDALTSQAVQRELWRMENLCPLLVTLFLGFVILGIGVSLLCSVDWNGAS</sequence>
<evidence type="ECO:0000313" key="4">
    <source>
        <dbReference type="Proteomes" id="UP000824540"/>
    </source>
</evidence>
<accession>A0A8T2MZB3</accession>
<keyword evidence="2" id="KW-0472">Membrane</keyword>
<gene>
    <name evidence="3" type="ORF">JZ751_011504</name>
</gene>
<dbReference type="Proteomes" id="UP000824540">
    <property type="component" value="Unassembled WGS sequence"/>
</dbReference>
<reference evidence="3" key="1">
    <citation type="thesis" date="2021" institute="BYU ScholarsArchive" country="Provo, UT, USA">
        <title>Applications of and Algorithms for Genome Assembly and Genomic Analyses with an Emphasis on Marine Teleosts.</title>
        <authorList>
            <person name="Pickett B.D."/>
        </authorList>
    </citation>
    <scope>NUCLEOTIDE SEQUENCE</scope>
    <source>
        <strain evidence="3">HI-2016</strain>
    </source>
</reference>
<proteinExistence type="predicted"/>
<dbReference type="EMBL" id="JAFBMS010000196">
    <property type="protein sequence ID" value="KAG9333495.1"/>
    <property type="molecule type" value="Genomic_DNA"/>
</dbReference>
<feature type="transmembrane region" description="Helical" evidence="2">
    <location>
        <begin position="45"/>
        <end position="64"/>
    </location>
</feature>
<feature type="transmembrane region" description="Helical" evidence="2">
    <location>
        <begin position="133"/>
        <end position="154"/>
    </location>
</feature>
<evidence type="ECO:0000256" key="1">
    <source>
        <dbReference type="SAM" id="MobiDB-lite"/>
    </source>
</evidence>
<evidence type="ECO:0000256" key="2">
    <source>
        <dbReference type="SAM" id="Phobius"/>
    </source>
</evidence>
<dbReference type="AlphaFoldDB" id="A0A8T2MZB3"/>
<keyword evidence="2" id="KW-1133">Transmembrane helix</keyword>